<evidence type="ECO:0000313" key="2">
    <source>
        <dbReference type="EMBL" id="KAJ6837370.1"/>
    </source>
</evidence>
<dbReference type="EMBL" id="JANAVB010006497">
    <property type="protein sequence ID" value="KAJ6844874.1"/>
    <property type="molecule type" value="Genomic_DNA"/>
</dbReference>
<name>A0AAX6H8J4_IRIPA</name>
<gene>
    <name evidence="1" type="ORF">M6B38_120395</name>
    <name evidence="2" type="ORF">M6B38_120400</name>
    <name evidence="3" type="ORF">M6B38_290405</name>
</gene>
<protein>
    <submittedName>
        <fullName evidence="2">Histone deacetylase 10 isoform X2</fullName>
    </submittedName>
</protein>
<dbReference type="EMBL" id="JANAVB010011398">
    <property type="protein sequence ID" value="KAJ6837369.1"/>
    <property type="molecule type" value="Genomic_DNA"/>
</dbReference>
<accession>A0AAX6H8J4</accession>
<proteinExistence type="predicted"/>
<dbReference type="Proteomes" id="UP001140949">
    <property type="component" value="Unassembled WGS sequence"/>
</dbReference>
<dbReference type="AlphaFoldDB" id="A0AAX6H8J4"/>
<reference evidence="2" key="1">
    <citation type="journal article" date="2023" name="GigaByte">
        <title>Genome assembly of the bearded iris, Iris pallida Lam.</title>
        <authorList>
            <person name="Bruccoleri R.E."/>
            <person name="Oakeley E.J."/>
            <person name="Faust A.M.E."/>
            <person name="Altorfer M."/>
            <person name="Dessus-Babus S."/>
            <person name="Burckhardt D."/>
            <person name="Oertli M."/>
            <person name="Naumann U."/>
            <person name="Petersen F."/>
            <person name="Wong J."/>
        </authorList>
    </citation>
    <scope>NUCLEOTIDE SEQUENCE</scope>
    <source>
        <strain evidence="2">GSM-AAB239-AS_SAM_17_03QT</strain>
    </source>
</reference>
<evidence type="ECO:0000313" key="3">
    <source>
        <dbReference type="EMBL" id="KAJ6844874.1"/>
    </source>
</evidence>
<organism evidence="2 4">
    <name type="scientific">Iris pallida</name>
    <name type="common">Sweet iris</name>
    <dbReference type="NCBI Taxonomy" id="29817"/>
    <lineage>
        <taxon>Eukaryota</taxon>
        <taxon>Viridiplantae</taxon>
        <taxon>Streptophyta</taxon>
        <taxon>Embryophyta</taxon>
        <taxon>Tracheophyta</taxon>
        <taxon>Spermatophyta</taxon>
        <taxon>Magnoliopsida</taxon>
        <taxon>Liliopsida</taxon>
        <taxon>Asparagales</taxon>
        <taxon>Iridaceae</taxon>
        <taxon>Iridoideae</taxon>
        <taxon>Irideae</taxon>
        <taxon>Iris</taxon>
    </lineage>
</organism>
<comment type="caution">
    <text evidence="2">The sequence shown here is derived from an EMBL/GenBank/DDBJ whole genome shotgun (WGS) entry which is preliminary data.</text>
</comment>
<dbReference type="EMBL" id="JANAVB010011398">
    <property type="protein sequence ID" value="KAJ6837370.1"/>
    <property type="molecule type" value="Genomic_DNA"/>
</dbReference>
<sequence length="66" mass="7871">MFMKILKTSRYITLIFHQVQPGDTRSTINEENKVLITIHSFSGTWTPNIRVYYLRNRRAPMTRTNI</sequence>
<reference evidence="2" key="2">
    <citation type="submission" date="2023-04" db="EMBL/GenBank/DDBJ databases">
        <authorList>
            <person name="Bruccoleri R.E."/>
            <person name="Oakeley E.J."/>
            <person name="Faust A.-M."/>
            <person name="Dessus-Babus S."/>
            <person name="Altorfer M."/>
            <person name="Burckhardt D."/>
            <person name="Oertli M."/>
            <person name="Naumann U."/>
            <person name="Petersen F."/>
            <person name="Wong J."/>
        </authorList>
    </citation>
    <scope>NUCLEOTIDE SEQUENCE</scope>
    <source>
        <strain evidence="2">GSM-AAB239-AS_SAM_17_03QT</strain>
        <tissue evidence="2">Leaf</tissue>
    </source>
</reference>
<keyword evidence="4" id="KW-1185">Reference proteome</keyword>
<evidence type="ECO:0000313" key="1">
    <source>
        <dbReference type="EMBL" id="KAJ6837369.1"/>
    </source>
</evidence>
<evidence type="ECO:0000313" key="4">
    <source>
        <dbReference type="Proteomes" id="UP001140949"/>
    </source>
</evidence>